<reference evidence="2 3" key="1">
    <citation type="submission" date="2024-09" db="EMBL/GenBank/DDBJ databases">
        <authorList>
            <person name="D'Angelo T."/>
        </authorList>
    </citation>
    <scope>NUCLEOTIDE SEQUENCE [LARGE SCALE GENOMIC DNA]</scope>
    <source>
        <strain evidence="2">SAG AM-320-E07</strain>
    </source>
</reference>
<sequence length="108" mass="12481">MSPKRIEGNDQVQSGLRGLHKLLGHRTRLGICVLLARNDRLSFRRLKQLLEETDGSLGAQLRKLEDESLINVQKEFRDRKPVSWYALTENGRSALEDHLEAMQQLMKE</sequence>
<keyword evidence="3" id="KW-1185">Reference proteome</keyword>
<dbReference type="Proteomes" id="UP001593833">
    <property type="component" value="Unassembled WGS sequence"/>
</dbReference>
<accession>A0ABV6YLB6</accession>
<dbReference type="InterPro" id="IPR036390">
    <property type="entry name" value="WH_DNA-bd_sf"/>
</dbReference>
<evidence type="ECO:0000259" key="1">
    <source>
        <dbReference type="Pfam" id="PF13601"/>
    </source>
</evidence>
<dbReference type="SUPFAM" id="SSF46785">
    <property type="entry name" value="Winged helix' DNA-binding domain"/>
    <property type="match status" value="1"/>
</dbReference>
<organism evidence="2 3">
    <name type="scientific">Eiseniibacteriota bacterium</name>
    <dbReference type="NCBI Taxonomy" id="2212470"/>
    <lineage>
        <taxon>Bacteria</taxon>
        <taxon>Candidatus Eiseniibacteriota</taxon>
    </lineage>
</organism>
<feature type="domain" description="Winged helix DNA-binding" evidence="1">
    <location>
        <begin position="28"/>
        <end position="106"/>
    </location>
</feature>
<dbReference type="Gene3D" id="1.10.10.10">
    <property type="entry name" value="Winged helix-like DNA-binding domain superfamily/Winged helix DNA-binding domain"/>
    <property type="match status" value="1"/>
</dbReference>
<dbReference type="PANTHER" id="PTHR37318:SF1">
    <property type="entry name" value="BSL7504 PROTEIN"/>
    <property type="match status" value="1"/>
</dbReference>
<dbReference type="PANTHER" id="PTHR37318">
    <property type="entry name" value="BSL7504 PROTEIN"/>
    <property type="match status" value="1"/>
</dbReference>
<dbReference type="InterPro" id="IPR027395">
    <property type="entry name" value="WH_DNA-bd_dom"/>
</dbReference>
<gene>
    <name evidence="2" type="ORF">ACFL6M_05895</name>
</gene>
<comment type="caution">
    <text evidence="2">The sequence shown here is derived from an EMBL/GenBank/DDBJ whole genome shotgun (WGS) entry which is preliminary data.</text>
</comment>
<proteinExistence type="predicted"/>
<name>A0ABV6YLB6_UNCEI</name>
<dbReference type="InterPro" id="IPR036388">
    <property type="entry name" value="WH-like_DNA-bd_sf"/>
</dbReference>
<dbReference type="Pfam" id="PF13601">
    <property type="entry name" value="HTH_34"/>
    <property type="match status" value="1"/>
</dbReference>
<evidence type="ECO:0000313" key="2">
    <source>
        <dbReference type="EMBL" id="MFC1573115.1"/>
    </source>
</evidence>
<protein>
    <submittedName>
        <fullName evidence="2">Transcriptional regulator</fullName>
    </submittedName>
</protein>
<evidence type="ECO:0000313" key="3">
    <source>
        <dbReference type="Proteomes" id="UP001593833"/>
    </source>
</evidence>
<dbReference type="EMBL" id="JBHPKH010000077">
    <property type="protein sequence ID" value="MFC1573115.1"/>
    <property type="molecule type" value="Genomic_DNA"/>
</dbReference>